<dbReference type="InterPro" id="IPR004843">
    <property type="entry name" value="Calcineurin-like_PHP"/>
</dbReference>
<dbReference type="InterPro" id="IPR039331">
    <property type="entry name" value="PAPs-like"/>
</dbReference>
<keyword evidence="3 5" id="KW-0378">Hydrolase</keyword>
<dbReference type="InterPro" id="IPR008963">
    <property type="entry name" value="Purple_acid_Pase-like_N"/>
</dbReference>
<evidence type="ECO:0000256" key="5">
    <source>
        <dbReference type="RuleBase" id="RU361203"/>
    </source>
</evidence>
<evidence type="ECO:0000256" key="2">
    <source>
        <dbReference type="ARBA" id="ARBA00022729"/>
    </source>
</evidence>
<evidence type="ECO:0000259" key="7">
    <source>
        <dbReference type="Pfam" id="PF14008"/>
    </source>
</evidence>
<evidence type="ECO:0000256" key="3">
    <source>
        <dbReference type="ARBA" id="ARBA00022801"/>
    </source>
</evidence>
<dbReference type="Pfam" id="PF16656">
    <property type="entry name" value="Pur_ac_phosph_N"/>
    <property type="match status" value="1"/>
</dbReference>
<dbReference type="EC" id="3.1.3.2" evidence="5"/>
<dbReference type="SUPFAM" id="SSF56300">
    <property type="entry name" value="Metallo-dependent phosphatases"/>
    <property type="match status" value="1"/>
</dbReference>
<dbReference type="SUPFAM" id="SSF49363">
    <property type="entry name" value="Purple acid phosphatase, N-terminal domain"/>
    <property type="match status" value="1"/>
</dbReference>
<dbReference type="PANTHER" id="PTHR22953:SF155">
    <property type="entry name" value="PURPLE ACID PHOSPHATASE 18"/>
    <property type="match status" value="1"/>
</dbReference>
<dbReference type="InterPro" id="IPR025733">
    <property type="entry name" value="PAPs_C"/>
</dbReference>
<comment type="caution">
    <text evidence="9">The sequence shown here is derived from an EMBL/GenBank/DDBJ whole genome shotgun (WGS) entry which is preliminary data.</text>
</comment>
<keyword evidence="10" id="KW-1185">Reference proteome</keyword>
<proteinExistence type="inferred from homology"/>
<dbReference type="Pfam" id="PF00149">
    <property type="entry name" value="Metallophos"/>
    <property type="match status" value="1"/>
</dbReference>
<dbReference type="InterPro" id="IPR041792">
    <property type="entry name" value="MPP_PAP"/>
</dbReference>
<evidence type="ECO:0000259" key="6">
    <source>
        <dbReference type="Pfam" id="PF00149"/>
    </source>
</evidence>
<sequence>MGSKITQHVLFLGLPSLLLLLSTAAVAAAAGYGEDYVRPQPRKMISFLWSRVESSEPQQVHVSLSGEKYMRITWITDDETSPSIVNYGTSSGNYTSTSKGGETTSYKYLFYKSSTIHYAIIGPLESNTLYFYQCGDQSPEFHLKTPPSQFPITFAVVGDLGQTEWTSSTLDHISQCKYDVHLLPGDLSYANYMEHLWDSFGELVQPLASSRPWMTTEGNHDKEQIPLIKEGFEAYNARWKMPFKESGSTSNLFYSFEVAGVHIIMLGSYSDYDVYSDQYSWLKADLANVDRQRTPWLLVLFHIPWYNSNFAHQGEGDEMMATIEPLLYNSGVDLMISGHVHAYERTERVVNHRKDPCGAVHITIGDGGNKEGLAQRYRHPKPNWSVFREASFGHGELKIVNSTHAFWTWHRNDDDQAVLSDKVWINSLASSGCLVNHNQHRSDLRMILSDP</sequence>
<feature type="chain" id="PRO_5005393858" description="Purple acid phosphatase" evidence="5">
    <location>
        <begin position="30"/>
        <end position="451"/>
    </location>
</feature>
<dbReference type="STRING" id="29655.A0A0K9PN95"/>
<dbReference type="EMBL" id="LFYR01000728">
    <property type="protein sequence ID" value="KMZ70543.1"/>
    <property type="molecule type" value="Genomic_DNA"/>
</dbReference>
<dbReference type="AlphaFoldDB" id="A0A0K9PN95"/>
<dbReference type="GO" id="GO:0003993">
    <property type="term" value="F:acid phosphatase activity"/>
    <property type="evidence" value="ECO:0000318"/>
    <property type="project" value="GO_Central"/>
</dbReference>
<dbReference type="Proteomes" id="UP000036987">
    <property type="component" value="Unassembled WGS sequence"/>
</dbReference>
<evidence type="ECO:0000256" key="4">
    <source>
        <dbReference type="ARBA" id="ARBA00023180"/>
    </source>
</evidence>
<keyword evidence="2 5" id="KW-0732">Signal</keyword>
<accession>A0A0K9PN95</accession>
<name>A0A0K9PN95_ZOSMR</name>
<evidence type="ECO:0000259" key="8">
    <source>
        <dbReference type="Pfam" id="PF16656"/>
    </source>
</evidence>
<feature type="signal peptide" evidence="5">
    <location>
        <begin position="1"/>
        <end position="29"/>
    </location>
</feature>
<dbReference type="GO" id="GO:0046872">
    <property type="term" value="F:metal ion binding"/>
    <property type="evidence" value="ECO:0007669"/>
    <property type="project" value="InterPro"/>
</dbReference>
<evidence type="ECO:0000313" key="10">
    <source>
        <dbReference type="Proteomes" id="UP000036987"/>
    </source>
</evidence>
<dbReference type="Gene3D" id="2.60.40.380">
    <property type="entry name" value="Purple acid phosphatase-like, N-terminal"/>
    <property type="match status" value="1"/>
</dbReference>
<dbReference type="OrthoDB" id="45007at2759"/>
<feature type="domain" description="Purple acid phosphatase N-terminal" evidence="8">
    <location>
        <begin position="57"/>
        <end position="145"/>
    </location>
</feature>
<gene>
    <name evidence="9" type="ORF">ZOSMA_19G01320</name>
</gene>
<dbReference type="PANTHER" id="PTHR22953">
    <property type="entry name" value="ACID PHOSPHATASE RELATED"/>
    <property type="match status" value="1"/>
</dbReference>
<dbReference type="Gene3D" id="3.60.21.10">
    <property type="match status" value="1"/>
</dbReference>
<comment type="similarity">
    <text evidence="1 5">Belongs to the metallophosphoesterase superfamily. Purple acid phosphatase family.</text>
</comment>
<evidence type="ECO:0000313" key="9">
    <source>
        <dbReference type="EMBL" id="KMZ70543.1"/>
    </source>
</evidence>
<feature type="domain" description="Purple acid phosphatase C-terminal" evidence="7">
    <location>
        <begin position="359"/>
        <end position="418"/>
    </location>
</feature>
<keyword evidence="4" id="KW-0325">Glycoprotein</keyword>
<feature type="domain" description="Calcineurin-like phosphoesterase" evidence="6">
    <location>
        <begin position="153"/>
        <end position="343"/>
    </location>
</feature>
<dbReference type="InterPro" id="IPR029052">
    <property type="entry name" value="Metallo-depent_PP-like"/>
</dbReference>
<dbReference type="CDD" id="cd00839">
    <property type="entry name" value="MPP_PAPs"/>
    <property type="match status" value="1"/>
</dbReference>
<dbReference type="OMA" id="FTEFMHR"/>
<protein>
    <recommendedName>
        <fullName evidence="5">Purple acid phosphatase</fullName>
        <ecNumber evidence="5">3.1.3.2</ecNumber>
    </recommendedName>
</protein>
<comment type="catalytic activity">
    <reaction evidence="5">
        <text>a phosphate monoester + H2O = an alcohol + phosphate</text>
        <dbReference type="Rhea" id="RHEA:15017"/>
        <dbReference type="ChEBI" id="CHEBI:15377"/>
        <dbReference type="ChEBI" id="CHEBI:30879"/>
        <dbReference type="ChEBI" id="CHEBI:43474"/>
        <dbReference type="ChEBI" id="CHEBI:67140"/>
        <dbReference type="EC" id="3.1.3.2"/>
    </reaction>
</comment>
<reference evidence="10" key="1">
    <citation type="journal article" date="2016" name="Nature">
        <title>The genome of the seagrass Zostera marina reveals angiosperm adaptation to the sea.</title>
        <authorList>
            <person name="Olsen J.L."/>
            <person name="Rouze P."/>
            <person name="Verhelst B."/>
            <person name="Lin Y.-C."/>
            <person name="Bayer T."/>
            <person name="Collen J."/>
            <person name="Dattolo E."/>
            <person name="De Paoli E."/>
            <person name="Dittami S."/>
            <person name="Maumus F."/>
            <person name="Michel G."/>
            <person name="Kersting A."/>
            <person name="Lauritano C."/>
            <person name="Lohaus R."/>
            <person name="Toepel M."/>
            <person name="Tonon T."/>
            <person name="Vanneste K."/>
            <person name="Amirebrahimi M."/>
            <person name="Brakel J."/>
            <person name="Bostroem C."/>
            <person name="Chovatia M."/>
            <person name="Grimwood J."/>
            <person name="Jenkins J.W."/>
            <person name="Jueterbock A."/>
            <person name="Mraz A."/>
            <person name="Stam W.T."/>
            <person name="Tice H."/>
            <person name="Bornberg-Bauer E."/>
            <person name="Green P.J."/>
            <person name="Pearson G.A."/>
            <person name="Procaccini G."/>
            <person name="Duarte C.M."/>
            <person name="Schmutz J."/>
            <person name="Reusch T.B.H."/>
            <person name="Van de Peer Y."/>
        </authorList>
    </citation>
    <scope>NUCLEOTIDE SEQUENCE [LARGE SCALE GENOMIC DNA]</scope>
    <source>
        <strain evidence="10">cv. Finnish</strain>
    </source>
</reference>
<dbReference type="InterPro" id="IPR015914">
    <property type="entry name" value="PAPs_N"/>
</dbReference>
<dbReference type="Pfam" id="PF14008">
    <property type="entry name" value="Metallophos_C"/>
    <property type="match status" value="1"/>
</dbReference>
<organism evidence="9 10">
    <name type="scientific">Zostera marina</name>
    <name type="common">Eelgrass</name>
    <dbReference type="NCBI Taxonomy" id="29655"/>
    <lineage>
        <taxon>Eukaryota</taxon>
        <taxon>Viridiplantae</taxon>
        <taxon>Streptophyta</taxon>
        <taxon>Embryophyta</taxon>
        <taxon>Tracheophyta</taxon>
        <taxon>Spermatophyta</taxon>
        <taxon>Magnoliopsida</taxon>
        <taxon>Liliopsida</taxon>
        <taxon>Zosteraceae</taxon>
        <taxon>Zostera</taxon>
    </lineage>
</organism>
<evidence type="ECO:0000256" key="1">
    <source>
        <dbReference type="ARBA" id="ARBA00008723"/>
    </source>
</evidence>